<dbReference type="GO" id="GO:0008483">
    <property type="term" value="F:transaminase activity"/>
    <property type="evidence" value="ECO:0007669"/>
    <property type="project" value="InterPro"/>
</dbReference>
<evidence type="ECO:0000256" key="8">
    <source>
        <dbReference type="HAMAP-Rule" id="MF_00375"/>
    </source>
</evidence>
<dbReference type="Pfam" id="PF00202">
    <property type="entry name" value="Aminotran_3"/>
    <property type="match status" value="1"/>
</dbReference>
<organism evidence="9 10">
    <name type="scientific">Duffyella gerundensis</name>
    <dbReference type="NCBI Taxonomy" id="1619313"/>
    <lineage>
        <taxon>Bacteria</taxon>
        <taxon>Pseudomonadati</taxon>
        <taxon>Pseudomonadota</taxon>
        <taxon>Gammaproteobacteria</taxon>
        <taxon>Enterobacterales</taxon>
        <taxon>Erwiniaceae</taxon>
        <taxon>Duffyella</taxon>
    </lineage>
</organism>
<protein>
    <recommendedName>
        <fullName evidence="8">Glutamate-1-semialdehyde 2,1-aminomutase</fullName>
        <shortName evidence="8">GSA</shortName>
        <ecNumber evidence="8">5.4.3.8</ecNumber>
    </recommendedName>
    <alternativeName>
        <fullName evidence="8">Glutamate-1-semialdehyde aminotransferase</fullName>
        <shortName evidence="8">GSA-AT</shortName>
    </alternativeName>
</protein>
<evidence type="ECO:0000256" key="2">
    <source>
        <dbReference type="ARBA" id="ARBA00004819"/>
    </source>
</evidence>
<evidence type="ECO:0000256" key="4">
    <source>
        <dbReference type="ARBA" id="ARBA00011738"/>
    </source>
</evidence>
<keyword evidence="8" id="KW-0963">Cytoplasm</keyword>
<dbReference type="Gene3D" id="3.40.640.10">
    <property type="entry name" value="Type I PLP-dependent aspartate aminotransferase-like (Major domain)"/>
    <property type="match status" value="1"/>
</dbReference>
<dbReference type="GO" id="GO:0042286">
    <property type="term" value="F:glutamate-1-semialdehyde 2,1-aminomutase activity"/>
    <property type="evidence" value="ECO:0007669"/>
    <property type="project" value="UniProtKB-UniRule"/>
</dbReference>
<dbReference type="InterPro" id="IPR015424">
    <property type="entry name" value="PyrdxlP-dep_Trfase"/>
</dbReference>
<evidence type="ECO:0000256" key="7">
    <source>
        <dbReference type="ARBA" id="ARBA00023244"/>
    </source>
</evidence>
<comment type="pathway">
    <text evidence="2">Porphyrin-containing compound metabolism; protoporphyrin-IX biosynthesis; 5-aminolevulinate from L-glutamyl-tRNA(Glu): step 2/2.</text>
</comment>
<dbReference type="CDD" id="cd00610">
    <property type="entry name" value="OAT_like"/>
    <property type="match status" value="1"/>
</dbReference>
<comment type="similarity">
    <text evidence="3 8">Belongs to the class-III pyridoxal-phosphate-dependent aminotransferase family. HemL subfamily.</text>
</comment>
<keyword evidence="5 8" id="KW-0663">Pyridoxal phosphate</keyword>
<keyword evidence="6 8" id="KW-0413">Isomerase</keyword>
<comment type="cofactor">
    <cofactor evidence="1 8">
        <name>pyridoxal 5'-phosphate</name>
        <dbReference type="ChEBI" id="CHEBI:597326"/>
    </cofactor>
</comment>
<sequence length="457" mass="49259">MSPLVPNPRRAFHPRALFPRICALIPDWSHAMSKSETLFADAQRLIPGGVNSPVRAFTGVGGVPLFIERANGAYLYDADGKAYIDYVGSWGPMVLGHNHPAIRNAVIDAAERGLSFGAPTEMEVKMAQLVCELVPSMDMVRMVNSGTEATMSAIRLARGFTHRDKIIKFEGCYHGHADHLLVKAGSGALTLGQPNSPGVPADFAKHTLTCSYNDLDSVRAAFEQYPQEIAAIIVEPVAGNMNCIPPQDDFLPGLRSLCDEFGALLIIDEVMTGFRVALGGAQEYYDVQPDLTCLGKIIGGGMPVGAFGGRRDVMMALAPTGPVYQAGTLSGNPVAMAAGFACLTAVSQPGVHQRLTEQTDKLAAGLLRVAQEENIPLVVNHVGGMFGLFFTDAESVTCYADVTRCDVERFKRFFHLMLQEGVYLAPSAYEAGFMSVAHSDEDIQRTIDAARRCFAQL</sequence>
<dbReference type="InterPro" id="IPR005814">
    <property type="entry name" value="Aminotrans_3"/>
</dbReference>
<dbReference type="FunFam" id="3.90.1150.10:FF:000012">
    <property type="entry name" value="Glutamate-1-semialdehyde 2,1-aminomutase"/>
    <property type="match status" value="1"/>
</dbReference>
<dbReference type="PATRIC" id="fig|1619313.3.peg.825"/>
<proteinExistence type="inferred from homology"/>
<dbReference type="PANTHER" id="PTHR43713">
    <property type="entry name" value="GLUTAMATE-1-SEMIALDEHYDE 2,1-AMINOMUTASE"/>
    <property type="match status" value="1"/>
</dbReference>
<dbReference type="Proteomes" id="UP000059419">
    <property type="component" value="Chromosome 1"/>
</dbReference>
<dbReference type="InterPro" id="IPR004639">
    <property type="entry name" value="4pyrrol_synth_GluAld_NH2Trfase"/>
</dbReference>
<dbReference type="InterPro" id="IPR015422">
    <property type="entry name" value="PyrdxlP-dep_Trfase_small"/>
</dbReference>
<dbReference type="UniPathway" id="UPA00251">
    <property type="reaction ID" value="UER00317"/>
</dbReference>
<dbReference type="GO" id="GO:0030170">
    <property type="term" value="F:pyridoxal phosphate binding"/>
    <property type="evidence" value="ECO:0007669"/>
    <property type="project" value="InterPro"/>
</dbReference>
<dbReference type="NCBIfam" id="NF000818">
    <property type="entry name" value="PRK00062.1"/>
    <property type="match status" value="1"/>
</dbReference>
<dbReference type="PANTHER" id="PTHR43713:SF3">
    <property type="entry name" value="GLUTAMATE-1-SEMIALDEHYDE 2,1-AMINOMUTASE 1, CHLOROPLASTIC-RELATED"/>
    <property type="match status" value="1"/>
</dbReference>
<dbReference type="InterPro" id="IPR049704">
    <property type="entry name" value="Aminotrans_3_PPA_site"/>
</dbReference>
<dbReference type="EC" id="5.4.3.8" evidence="8"/>
<dbReference type="EMBL" id="LN907827">
    <property type="protein sequence ID" value="CUU23028.1"/>
    <property type="molecule type" value="Genomic_DNA"/>
</dbReference>
<dbReference type="GO" id="GO:0006782">
    <property type="term" value="P:protoporphyrinogen IX biosynthetic process"/>
    <property type="evidence" value="ECO:0007669"/>
    <property type="project" value="UniProtKB-UniRule"/>
</dbReference>
<dbReference type="KEGG" id="ege:EM595_0792"/>
<comment type="catalytic activity">
    <reaction evidence="8">
        <text>(S)-4-amino-5-oxopentanoate = 5-aminolevulinate</text>
        <dbReference type="Rhea" id="RHEA:14265"/>
        <dbReference type="ChEBI" id="CHEBI:57501"/>
        <dbReference type="ChEBI" id="CHEBI:356416"/>
        <dbReference type="EC" id="5.4.3.8"/>
    </reaction>
</comment>
<evidence type="ECO:0000313" key="10">
    <source>
        <dbReference type="Proteomes" id="UP000059419"/>
    </source>
</evidence>
<dbReference type="GO" id="GO:0005737">
    <property type="term" value="C:cytoplasm"/>
    <property type="evidence" value="ECO:0007669"/>
    <property type="project" value="UniProtKB-SubCell"/>
</dbReference>
<evidence type="ECO:0000256" key="3">
    <source>
        <dbReference type="ARBA" id="ARBA00008981"/>
    </source>
</evidence>
<keyword evidence="10" id="KW-1185">Reference proteome</keyword>
<evidence type="ECO:0000256" key="5">
    <source>
        <dbReference type="ARBA" id="ARBA00022898"/>
    </source>
</evidence>
<comment type="subcellular location">
    <subcellularLocation>
        <location evidence="8">Cytoplasm</location>
    </subcellularLocation>
</comment>
<dbReference type="FunFam" id="3.40.640.10:FF:000021">
    <property type="entry name" value="Glutamate-1-semialdehyde 2,1-aminomutase"/>
    <property type="match status" value="1"/>
</dbReference>
<dbReference type="PROSITE" id="PS00600">
    <property type="entry name" value="AA_TRANSFER_CLASS_3"/>
    <property type="match status" value="1"/>
</dbReference>
<evidence type="ECO:0000256" key="6">
    <source>
        <dbReference type="ARBA" id="ARBA00023235"/>
    </source>
</evidence>
<reference evidence="10" key="1">
    <citation type="submission" date="2015-11" db="EMBL/GenBank/DDBJ databases">
        <authorList>
            <person name="Blom J."/>
        </authorList>
    </citation>
    <scope>NUCLEOTIDE SEQUENCE [LARGE SCALE GENOMIC DNA]</scope>
</reference>
<feature type="modified residue" description="N6-(pyridoxal phosphate)lysine" evidence="8">
    <location>
        <position position="296"/>
    </location>
</feature>
<dbReference type="SUPFAM" id="SSF53383">
    <property type="entry name" value="PLP-dependent transferases"/>
    <property type="match status" value="1"/>
</dbReference>
<gene>
    <name evidence="8 9" type="primary">hemL</name>
    <name evidence="9" type="ORF">EM595_0792</name>
</gene>
<dbReference type="Gene3D" id="3.90.1150.10">
    <property type="entry name" value="Aspartate Aminotransferase, domain 1"/>
    <property type="match status" value="1"/>
</dbReference>
<dbReference type="AlphaFoldDB" id="A0A0U5GII7"/>
<dbReference type="HAMAP" id="MF_00375">
    <property type="entry name" value="HemL_aminotrans_3"/>
    <property type="match status" value="1"/>
</dbReference>
<evidence type="ECO:0000313" key="9">
    <source>
        <dbReference type="EMBL" id="CUU23028.1"/>
    </source>
</evidence>
<dbReference type="InterPro" id="IPR015421">
    <property type="entry name" value="PyrdxlP-dep_Trfase_major"/>
</dbReference>
<keyword evidence="7 8" id="KW-0627">Porphyrin biosynthesis</keyword>
<dbReference type="NCBIfam" id="TIGR00713">
    <property type="entry name" value="hemL"/>
    <property type="match status" value="1"/>
</dbReference>
<accession>A0A0U5GII7</accession>
<dbReference type="STRING" id="1619313.EM595_0792"/>
<evidence type="ECO:0000256" key="1">
    <source>
        <dbReference type="ARBA" id="ARBA00001933"/>
    </source>
</evidence>
<name>A0A0U5GII7_9GAMM</name>
<comment type="subunit">
    <text evidence="4 8">Homodimer.</text>
</comment>